<dbReference type="InterPro" id="IPR007110">
    <property type="entry name" value="Ig-like_dom"/>
</dbReference>
<evidence type="ECO:0000313" key="5">
    <source>
        <dbReference type="Proteomes" id="UP000594220"/>
    </source>
</evidence>
<reference evidence="4" key="2">
    <citation type="submission" date="2025-09" db="UniProtKB">
        <authorList>
            <consortium name="Ensembl"/>
        </authorList>
    </citation>
    <scope>IDENTIFICATION</scope>
</reference>
<evidence type="ECO:0000256" key="2">
    <source>
        <dbReference type="ARBA" id="ARBA00023319"/>
    </source>
</evidence>
<keyword evidence="1" id="KW-0675">Receptor</keyword>
<dbReference type="InterPro" id="IPR013783">
    <property type="entry name" value="Ig-like_fold"/>
</dbReference>
<dbReference type="PANTHER" id="PTHR19256:SF44">
    <property type="entry name" value="T CELL RECEPTOR GAMMA VARIABLE 9"/>
    <property type="match status" value="1"/>
</dbReference>
<organism evidence="4 5">
    <name type="scientific">Crocodylus porosus</name>
    <name type="common">Saltwater crocodile</name>
    <name type="synonym">Estuarine crocodile</name>
    <dbReference type="NCBI Taxonomy" id="8502"/>
    <lineage>
        <taxon>Eukaryota</taxon>
        <taxon>Metazoa</taxon>
        <taxon>Chordata</taxon>
        <taxon>Craniata</taxon>
        <taxon>Vertebrata</taxon>
        <taxon>Euteleostomi</taxon>
        <taxon>Archelosauria</taxon>
        <taxon>Archosauria</taxon>
        <taxon>Crocodylia</taxon>
        <taxon>Longirostres</taxon>
        <taxon>Crocodylidae</taxon>
        <taxon>Crocodylus</taxon>
    </lineage>
</organism>
<dbReference type="OMA" id="TIRINCY"/>
<dbReference type="Proteomes" id="UP000594220">
    <property type="component" value="Unplaced"/>
</dbReference>
<keyword evidence="5" id="KW-1185">Reference proteome</keyword>
<dbReference type="PROSITE" id="PS50835">
    <property type="entry name" value="IG_LIKE"/>
    <property type="match status" value="1"/>
</dbReference>
<proteinExistence type="predicted"/>
<reference evidence="4" key="1">
    <citation type="submission" date="2025-08" db="UniProtKB">
        <authorList>
            <consortium name="Ensembl"/>
        </authorList>
    </citation>
    <scope>IDENTIFICATION</scope>
</reference>
<dbReference type="InterPro" id="IPR003599">
    <property type="entry name" value="Ig_sub"/>
</dbReference>
<dbReference type="SUPFAM" id="SSF48726">
    <property type="entry name" value="Immunoglobulin"/>
    <property type="match status" value="1"/>
</dbReference>
<dbReference type="Pfam" id="PF07686">
    <property type="entry name" value="V-set"/>
    <property type="match status" value="1"/>
</dbReference>
<dbReference type="PANTHER" id="PTHR19256">
    <property type="entry name" value="T-CELL RECEPTOR GAMMA CHAIN"/>
    <property type="match status" value="1"/>
</dbReference>
<dbReference type="SMART" id="SM00409">
    <property type="entry name" value="IG"/>
    <property type="match status" value="1"/>
</dbReference>
<protein>
    <recommendedName>
        <fullName evidence="3">Ig-like domain-containing protein</fullName>
    </recommendedName>
</protein>
<dbReference type="InterPro" id="IPR036179">
    <property type="entry name" value="Ig-like_dom_sf"/>
</dbReference>
<feature type="domain" description="Ig-like" evidence="3">
    <location>
        <begin position="36"/>
        <end position="137"/>
    </location>
</feature>
<keyword evidence="2" id="KW-0393">Immunoglobulin domain</keyword>
<evidence type="ECO:0000259" key="3">
    <source>
        <dbReference type="PROSITE" id="PS50835"/>
    </source>
</evidence>
<accession>A0A7M4EX09</accession>
<evidence type="ECO:0000256" key="1">
    <source>
        <dbReference type="ARBA" id="ARBA00023170"/>
    </source>
</evidence>
<evidence type="ECO:0000313" key="4">
    <source>
        <dbReference type="Ensembl" id="ENSCPRP00005015690.1"/>
    </source>
</evidence>
<dbReference type="SMART" id="SM00406">
    <property type="entry name" value="IGv"/>
    <property type="match status" value="1"/>
</dbReference>
<dbReference type="InterPro" id="IPR013106">
    <property type="entry name" value="Ig_V-set"/>
</dbReference>
<sequence>MLIGGNSWFYVRVNTELLFCFTFLFFCSSFSTDGSGQVLKQTEPSITKAESRTIRINCYVDSSVFGTAIIHWYRQRPGAAPERILYFSSDLYLDQDSDKRKISAEKDFDLSRCVLTINSLTSSDTATYYCATWTGTA</sequence>
<dbReference type="InterPro" id="IPR051117">
    <property type="entry name" value="TRG_var/const_region"/>
</dbReference>
<name>A0A7M4EX09_CROPO</name>
<dbReference type="GeneTree" id="ENSGT00940000153143"/>
<dbReference type="AlphaFoldDB" id="A0A7M4EX09"/>
<dbReference type="Gene3D" id="2.60.40.10">
    <property type="entry name" value="Immunoglobulins"/>
    <property type="match status" value="1"/>
</dbReference>
<dbReference type="Ensembl" id="ENSCPRT00005018387.1">
    <property type="protein sequence ID" value="ENSCPRP00005015690.1"/>
    <property type="gene ID" value="ENSCPRG00005010980.1"/>
</dbReference>